<evidence type="ECO:0000313" key="10">
    <source>
        <dbReference type="Proteomes" id="UP000002051"/>
    </source>
</evidence>
<name>G7IGZ8_MEDTR</name>
<dbReference type="Pfam" id="PF02365">
    <property type="entry name" value="NAM"/>
    <property type="match status" value="1"/>
</dbReference>
<keyword evidence="3" id="KW-0238">DNA-binding</keyword>
<evidence type="ECO:0000256" key="4">
    <source>
        <dbReference type="ARBA" id="ARBA00023163"/>
    </source>
</evidence>
<dbReference type="Gene3D" id="2.170.150.80">
    <property type="entry name" value="NAC domain"/>
    <property type="match status" value="1"/>
</dbReference>
<feature type="domain" description="NAC" evidence="6">
    <location>
        <begin position="22"/>
        <end position="186"/>
    </location>
</feature>
<evidence type="ECO:0000313" key="7">
    <source>
        <dbReference type="EMBL" id="AES66402.2"/>
    </source>
</evidence>
<proteinExistence type="predicted"/>
<keyword evidence="2" id="KW-0805">Transcription regulation</keyword>
<dbReference type="EMBL" id="CM001218">
    <property type="protein sequence ID" value="AES66402.2"/>
    <property type="molecule type" value="Genomic_DNA"/>
</dbReference>
<dbReference type="PaxDb" id="3880-AES66402"/>
<dbReference type="HOGENOM" id="CLU_035664_0_0_1"/>
<evidence type="ECO:0000259" key="6">
    <source>
        <dbReference type="PROSITE" id="PS51005"/>
    </source>
</evidence>
<reference evidence="8" key="5">
    <citation type="journal article" date="2018" name="Nat. Plants">
        <title>Whole-genome landscape of Medicago truncatula symbiotic genes.</title>
        <authorList>
            <person name="Pecrix Y."/>
            <person name="Gamas P."/>
            <person name="Carrere S."/>
        </authorList>
    </citation>
    <scope>NUCLEOTIDE SEQUENCE</scope>
    <source>
        <tissue evidence="8">Leaves</tissue>
    </source>
</reference>
<dbReference type="InterPro" id="IPR003441">
    <property type="entry name" value="NAC-dom"/>
</dbReference>
<dbReference type="PANTHER" id="PTHR31744">
    <property type="entry name" value="PROTEIN CUP-SHAPED COTYLEDON 2-RELATED"/>
    <property type="match status" value="1"/>
</dbReference>
<gene>
    <name evidence="9" type="primary">11408357</name>
    <name evidence="7" type="ordered locus">MTR_2g068880</name>
    <name evidence="8" type="ORF">MtrunA17_Chr2g0311651</name>
</gene>
<dbReference type="PROSITE" id="PS51005">
    <property type="entry name" value="NAC"/>
    <property type="match status" value="1"/>
</dbReference>
<dbReference type="GO" id="GO:0005634">
    <property type="term" value="C:nucleus"/>
    <property type="evidence" value="ECO:0007669"/>
    <property type="project" value="UniProtKB-SubCell"/>
</dbReference>
<dbReference type="OrthoDB" id="1883668at2759"/>
<dbReference type="eggNOG" id="ENOG502QUH6">
    <property type="taxonomic scope" value="Eukaryota"/>
</dbReference>
<keyword evidence="5" id="KW-0539">Nucleus</keyword>
<sequence>MGMNEDFNMDNEYVVDGDDDVPLPGFRFHPTDEELVTFYLRRKLDKKPIAIDLIKQIDIYKYDPWDLPKANVPGAEKEGYFFCQRGRKYRNSVRPNRVTGSGFWKATGIDKAIYSNGAEGNDCVGLKKTLVYYRGSAGKGTKTDWMMHEFRLPSNIDAKTNISYPKNVADYAHEAEIWTLCRIFKRNVSKSKSMADVKPLATKHRTIHEKSSRMNSNMELNTNQQTYINFGQTIHEHHYNDDKPINNHTSSDQRNQFHVDQLSSSVEYQPQQINVTQSSNFWIKQAANELLSFDNWDELGSVVNFVSDSPSM</sequence>
<evidence type="ECO:0000256" key="5">
    <source>
        <dbReference type="ARBA" id="ARBA00023242"/>
    </source>
</evidence>
<evidence type="ECO:0000313" key="8">
    <source>
        <dbReference type="EMBL" id="RHN74553.1"/>
    </source>
</evidence>
<accession>A0A0C3V4W2</accession>
<evidence type="ECO:0000256" key="1">
    <source>
        <dbReference type="ARBA" id="ARBA00004123"/>
    </source>
</evidence>
<keyword evidence="10" id="KW-1185">Reference proteome</keyword>
<dbReference type="EnsemblPlants" id="AES66402">
    <property type="protein sequence ID" value="AES66402"/>
    <property type="gene ID" value="MTR_2g068880"/>
</dbReference>
<evidence type="ECO:0000313" key="9">
    <source>
        <dbReference type="EnsemblPlants" id="AES66402"/>
    </source>
</evidence>
<evidence type="ECO:0000313" key="11">
    <source>
        <dbReference type="Proteomes" id="UP000265566"/>
    </source>
</evidence>
<reference evidence="11" key="4">
    <citation type="journal article" date="2018" name="Nat. Plants">
        <title>Whole-genome landscape of Medicago truncatula symbiotic genes.</title>
        <authorList>
            <person name="Pecrix Y."/>
            <person name="Staton S.E."/>
            <person name="Sallet E."/>
            <person name="Lelandais-Briere C."/>
            <person name="Moreau S."/>
            <person name="Carrere S."/>
            <person name="Blein T."/>
            <person name="Jardinaud M.F."/>
            <person name="Latrasse D."/>
            <person name="Zouine M."/>
            <person name="Zahm M."/>
            <person name="Kreplak J."/>
            <person name="Mayjonade B."/>
            <person name="Satge C."/>
            <person name="Perez M."/>
            <person name="Cauet S."/>
            <person name="Marande W."/>
            <person name="Chantry-Darmon C."/>
            <person name="Lopez-Roques C."/>
            <person name="Bouchez O."/>
            <person name="Berard A."/>
            <person name="Debelle F."/>
            <person name="Munos S."/>
            <person name="Bendahmane A."/>
            <person name="Berges H."/>
            <person name="Niebel A."/>
            <person name="Buitink J."/>
            <person name="Frugier F."/>
            <person name="Benhamed M."/>
            <person name="Crespi M."/>
            <person name="Gouzy J."/>
            <person name="Gamas P."/>
        </authorList>
    </citation>
    <scope>NUCLEOTIDE SEQUENCE [LARGE SCALE GENOMIC DNA]</scope>
    <source>
        <strain evidence="11">cv. Jemalong A17</strain>
    </source>
</reference>
<dbReference type="FunFam" id="2.170.150.80:FF:000007">
    <property type="entry name" value="NAC domain-containing protein 35"/>
    <property type="match status" value="1"/>
</dbReference>
<dbReference type="STRING" id="3880.G7IGZ8"/>
<reference evidence="7 10" key="2">
    <citation type="journal article" date="2014" name="BMC Genomics">
        <title>An improved genome release (version Mt4.0) for the model legume Medicago truncatula.</title>
        <authorList>
            <person name="Tang H."/>
            <person name="Krishnakumar V."/>
            <person name="Bidwell S."/>
            <person name="Rosen B."/>
            <person name="Chan A."/>
            <person name="Zhou S."/>
            <person name="Gentzbittel L."/>
            <person name="Childs K.L."/>
            <person name="Yandell M."/>
            <person name="Gundlach H."/>
            <person name="Mayer K.F."/>
            <person name="Schwartz D.C."/>
            <person name="Town C.D."/>
        </authorList>
    </citation>
    <scope>GENOME REANNOTATION</scope>
    <source>
        <strain evidence="9 10">cv. Jemalong A17</strain>
    </source>
</reference>
<reference evidence="9" key="3">
    <citation type="submission" date="2015-04" db="UniProtKB">
        <authorList>
            <consortium name="EnsemblPlants"/>
        </authorList>
    </citation>
    <scope>IDENTIFICATION</scope>
    <source>
        <strain evidence="9">cv. Jemalong A17</strain>
    </source>
</reference>
<dbReference type="Gramene" id="rna10641">
    <property type="protein sequence ID" value="RHN74553.1"/>
    <property type="gene ID" value="gene10641"/>
</dbReference>
<dbReference type="KEGG" id="mtr:11408357"/>
<dbReference type="PANTHER" id="PTHR31744:SF171">
    <property type="entry name" value="TRANSCRIPTION FACTOR NAM FAMILY-RELATED"/>
    <property type="match status" value="1"/>
</dbReference>
<dbReference type="GO" id="GO:0006355">
    <property type="term" value="P:regulation of DNA-templated transcription"/>
    <property type="evidence" value="ECO:0007669"/>
    <property type="project" value="InterPro"/>
</dbReference>
<dbReference type="Proteomes" id="UP000002051">
    <property type="component" value="Chromosome 2"/>
</dbReference>
<evidence type="ECO:0000256" key="3">
    <source>
        <dbReference type="ARBA" id="ARBA00023125"/>
    </source>
</evidence>
<dbReference type="SUPFAM" id="SSF101941">
    <property type="entry name" value="NAC domain"/>
    <property type="match status" value="1"/>
</dbReference>
<protein>
    <submittedName>
        <fullName evidence="8">Putative transcription factor NAM family</fullName>
    </submittedName>
    <submittedName>
        <fullName evidence="7">Transcription factor jungbrunnen-like protein</fullName>
    </submittedName>
</protein>
<dbReference type="AlphaFoldDB" id="G7IGZ8"/>
<organism evidence="7 10">
    <name type="scientific">Medicago truncatula</name>
    <name type="common">Barrel medic</name>
    <name type="synonym">Medicago tribuloides</name>
    <dbReference type="NCBI Taxonomy" id="3880"/>
    <lineage>
        <taxon>Eukaryota</taxon>
        <taxon>Viridiplantae</taxon>
        <taxon>Streptophyta</taxon>
        <taxon>Embryophyta</taxon>
        <taxon>Tracheophyta</taxon>
        <taxon>Spermatophyta</taxon>
        <taxon>Magnoliopsida</taxon>
        <taxon>eudicotyledons</taxon>
        <taxon>Gunneridae</taxon>
        <taxon>Pentapetalae</taxon>
        <taxon>rosids</taxon>
        <taxon>fabids</taxon>
        <taxon>Fabales</taxon>
        <taxon>Fabaceae</taxon>
        <taxon>Papilionoideae</taxon>
        <taxon>50 kb inversion clade</taxon>
        <taxon>NPAAA clade</taxon>
        <taxon>Hologalegina</taxon>
        <taxon>IRL clade</taxon>
        <taxon>Trifolieae</taxon>
        <taxon>Medicago</taxon>
    </lineage>
</organism>
<reference evidence="7 10" key="1">
    <citation type="journal article" date="2011" name="Nature">
        <title>The Medicago genome provides insight into the evolution of rhizobial symbioses.</title>
        <authorList>
            <person name="Young N.D."/>
            <person name="Debelle F."/>
            <person name="Oldroyd G.E."/>
            <person name="Geurts R."/>
            <person name="Cannon S.B."/>
            <person name="Udvardi M.K."/>
            <person name="Benedito V.A."/>
            <person name="Mayer K.F."/>
            <person name="Gouzy J."/>
            <person name="Schoof H."/>
            <person name="Van de Peer Y."/>
            <person name="Proost S."/>
            <person name="Cook D.R."/>
            <person name="Meyers B.C."/>
            <person name="Spannagl M."/>
            <person name="Cheung F."/>
            <person name="De Mita S."/>
            <person name="Krishnakumar V."/>
            <person name="Gundlach H."/>
            <person name="Zhou S."/>
            <person name="Mudge J."/>
            <person name="Bharti A.K."/>
            <person name="Murray J.D."/>
            <person name="Naoumkina M.A."/>
            <person name="Rosen B."/>
            <person name="Silverstein K.A."/>
            <person name="Tang H."/>
            <person name="Rombauts S."/>
            <person name="Zhao P.X."/>
            <person name="Zhou P."/>
            <person name="Barbe V."/>
            <person name="Bardou P."/>
            <person name="Bechner M."/>
            <person name="Bellec A."/>
            <person name="Berger A."/>
            <person name="Berges H."/>
            <person name="Bidwell S."/>
            <person name="Bisseling T."/>
            <person name="Choisne N."/>
            <person name="Couloux A."/>
            <person name="Denny R."/>
            <person name="Deshpande S."/>
            <person name="Dai X."/>
            <person name="Doyle J.J."/>
            <person name="Dudez A.M."/>
            <person name="Farmer A.D."/>
            <person name="Fouteau S."/>
            <person name="Franken C."/>
            <person name="Gibelin C."/>
            <person name="Gish J."/>
            <person name="Goldstein S."/>
            <person name="Gonzalez A.J."/>
            <person name="Green P.J."/>
            <person name="Hallab A."/>
            <person name="Hartog M."/>
            <person name="Hua A."/>
            <person name="Humphray S.J."/>
            <person name="Jeong D.H."/>
            <person name="Jing Y."/>
            <person name="Jocker A."/>
            <person name="Kenton S.M."/>
            <person name="Kim D.J."/>
            <person name="Klee K."/>
            <person name="Lai H."/>
            <person name="Lang C."/>
            <person name="Lin S."/>
            <person name="Macmil S.L."/>
            <person name="Magdelenat G."/>
            <person name="Matthews L."/>
            <person name="McCorrison J."/>
            <person name="Monaghan E.L."/>
            <person name="Mun J.H."/>
            <person name="Najar F.Z."/>
            <person name="Nicholson C."/>
            <person name="Noirot C."/>
            <person name="O'Bleness M."/>
            <person name="Paule C.R."/>
            <person name="Poulain J."/>
            <person name="Prion F."/>
            <person name="Qin B."/>
            <person name="Qu C."/>
            <person name="Retzel E.F."/>
            <person name="Riddle C."/>
            <person name="Sallet E."/>
            <person name="Samain S."/>
            <person name="Samson N."/>
            <person name="Sanders I."/>
            <person name="Saurat O."/>
            <person name="Scarpelli C."/>
            <person name="Schiex T."/>
            <person name="Segurens B."/>
            <person name="Severin A.J."/>
            <person name="Sherrier D.J."/>
            <person name="Shi R."/>
            <person name="Sims S."/>
            <person name="Singer S.R."/>
            <person name="Sinharoy S."/>
            <person name="Sterck L."/>
            <person name="Viollet A."/>
            <person name="Wang B.B."/>
            <person name="Wang K."/>
            <person name="Wang M."/>
            <person name="Wang X."/>
            <person name="Warfsmann J."/>
            <person name="Weissenbach J."/>
            <person name="White D.D."/>
            <person name="White J.D."/>
            <person name="Wiley G.B."/>
            <person name="Wincker P."/>
            <person name="Xing Y."/>
            <person name="Yang L."/>
            <person name="Yao Z."/>
            <person name="Ying F."/>
            <person name="Zhai J."/>
            <person name="Zhou L."/>
            <person name="Zuber A."/>
            <person name="Denarie J."/>
            <person name="Dixon R.A."/>
            <person name="May G.D."/>
            <person name="Schwartz D.C."/>
            <person name="Rogers J."/>
            <person name="Quetier F."/>
            <person name="Town C.D."/>
            <person name="Roe B.A."/>
        </authorList>
    </citation>
    <scope>NUCLEOTIDE SEQUENCE [LARGE SCALE GENOMIC DNA]</scope>
    <source>
        <strain evidence="7">A17</strain>
        <strain evidence="9 10">cv. Jemalong A17</strain>
    </source>
</reference>
<comment type="subcellular location">
    <subcellularLocation>
        <location evidence="1">Nucleus</location>
    </subcellularLocation>
</comment>
<keyword evidence="4" id="KW-0804">Transcription</keyword>
<dbReference type="InterPro" id="IPR036093">
    <property type="entry name" value="NAC_dom_sf"/>
</dbReference>
<dbReference type="GO" id="GO:0099402">
    <property type="term" value="P:plant organ development"/>
    <property type="evidence" value="ECO:0007669"/>
    <property type="project" value="UniProtKB-ARBA"/>
</dbReference>
<dbReference type="GO" id="GO:0003677">
    <property type="term" value="F:DNA binding"/>
    <property type="evidence" value="ECO:0007669"/>
    <property type="project" value="UniProtKB-KW"/>
</dbReference>
<evidence type="ECO:0000256" key="2">
    <source>
        <dbReference type="ARBA" id="ARBA00023015"/>
    </source>
</evidence>
<dbReference type="Proteomes" id="UP000265566">
    <property type="component" value="Chromosome 2"/>
</dbReference>
<dbReference type="EMBL" id="PSQE01000002">
    <property type="protein sequence ID" value="RHN74553.1"/>
    <property type="molecule type" value="Genomic_DNA"/>
</dbReference>
<accession>G7IGZ8</accession>